<reference evidence="1 2" key="1">
    <citation type="submission" date="2015-09" db="EMBL/GenBank/DDBJ databases">
        <authorList>
            <consortium name="Swine Surveillance"/>
        </authorList>
    </citation>
    <scope>NUCLEOTIDE SEQUENCE [LARGE SCALE GENOMIC DNA]</scope>
    <source>
        <strain evidence="1 2">CECT 7557</strain>
    </source>
</reference>
<gene>
    <name evidence="1" type="ORF">TRM7557_03087</name>
</gene>
<name>A0A0P1GHI3_9RHOB</name>
<protein>
    <submittedName>
        <fullName evidence="1">Glycosyl transferase family 8</fullName>
    </submittedName>
</protein>
<evidence type="ECO:0000313" key="1">
    <source>
        <dbReference type="EMBL" id="CUH80814.1"/>
    </source>
</evidence>
<organism evidence="1 2">
    <name type="scientific">Tritonibacter multivorans</name>
    <dbReference type="NCBI Taxonomy" id="928856"/>
    <lineage>
        <taxon>Bacteria</taxon>
        <taxon>Pseudomonadati</taxon>
        <taxon>Pseudomonadota</taxon>
        <taxon>Alphaproteobacteria</taxon>
        <taxon>Rhodobacterales</taxon>
        <taxon>Paracoccaceae</taxon>
        <taxon>Tritonibacter</taxon>
    </lineage>
</organism>
<dbReference type="AlphaFoldDB" id="A0A0P1GHI3"/>
<dbReference type="EMBL" id="CYSD01000040">
    <property type="protein sequence ID" value="CUH80814.1"/>
    <property type="molecule type" value="Genomic_DNA"/>
</dbReference>
<keyword evidence="1" id="KW-0808">Transferase</keyword>
<keyword evidence="2" id="KW-1185">Reference proteome</keyword>
<dbReference type="GO" id="GO:0016757">
    <property type="term" value="F:glycosyltransferase activity"/>
    <property type="evidence" value="ECO:0007669"/>
    <property type="project" value="InterPro"/>
</dbReference>
<dbReference type="OrthoDB" id="8278609at2"/>
<dbReference type="InterPro" id="IPR002495">
    <property type="entry name" value="Glyco_trans_8"/>
</dbReference>
<dbReference type="Proteomes" id="UP000052022">
    <property type="component" value="Unassembled WGS sequence"/>
</dbReference>
<dbReference type="STRING" id="928856.SAMN04488049_11636"/>
<dbReference type="Gene3D" id="3.90.550.10">
    <property type="entry name" value="Spore Coat Polysaccharide Biosynthesis Protein SpsA, Chain A"/>
    <property type="match status" value="1"/>
</dbReference>
<accession>A0A0P1GHI3</accession>
<evidence type="ECO:0000313" key="2">
    <source>
        <dbReference type="Proteomes" id="UP000052022"/>
    </source>
</evidence>
<dbReference type="RefSeq" id="WP_058291103.1">
    <property type="nucleotide sequence ID" value="NZ_CYSD01000040.1"/>
</dbReference>
<proteinExistence type="predicted"/>
<dbReference type="Pfam" id="PF01501">
    <property type="entry name" value="Glyco_transf_8"/>
    <property type="match status" value="1"/>
</dbReference>
<sequence length="339" mass="38750">MNTQVAPFIDTSSVVPSGANEGTVICSVVSDDFAAGFILMERSLRAHNPDWTYPIIAVHSSIKPLSELTKQVIREHCENVHFATTNDVAMEPIYDYAREVIGTPDRLFPAFALLEILRWSFFKRVIAIDSDVLIRGSLEPLLHASAPLSAVRAFHSERNEPMTFVNTGVMVLNETFLKGFEFSRIREFLGDRTPRPGTGKADQAILNILMHNAVLGYLPPRFNYTKRSVMVEMQRRGLDVDDPDAVEAFLDEEDVRIFHYVGEKPWNPKVRQREEAYSAMDAFWHRASEDHGQRSLFQLMDIQRRRWQDRYTTSVRRAQEKKPSNASAFERLVAINMGM</sequence>
<dbReference type="SUPFAM" id="SSF53448">
    <property type="entry name" value="Nucleotide-diphospho-sugar transferases"/>
    <property type="match status" value="1"/>
</dbReference>
<dbReference type="InterPro" id="IPR029044">
    <property type="entry name" value="Nucleotide-diphossugar_trans"/>
</dbReference>